<organism evidence="2 3">
    <name type="scientific">Pontibacter mangrovi</name>
    <dbReference type="NCBI Taxonomy" id="2589816"/>
    <lineage>
        <taxon>Bacteria</taxon>
        <taxon>Pseudomonadati</taxon>
        <taxon>Bacteroidota</taxon>
        <taxon>Cytophagia</taxon>
        <taxon>Cytophagales</taxon>
        <taxon>Hymenobacteraceae</taxon>
        <taxon>Pontibacter</taxon>
    </lineage>
</organism>
<dbReference type="Proteomes" id="UP000316727">
    <property type="component" value="Unassembled WGS sequence"/>
</dbReference>
<reference evidence="2 3" key="1">
    <citation type="submission" date="2019-06" db="EMBL/GenBank/DDBJ databases">
        <title>A novel bacterium of genus Pontibacter, isolated from marine sediment.</title>
        <authorList>
            <person name="Huang H."/>
            <person name="Mo K."/>
            <person name="Hu Y."/>
        </authorList>
    </citation>
    <scope>NUCLEOTIDE SEQUENCE [LARGE SCALE GENOMIC DNA]</scope>
    <source>
        <strain evidence="2 3">HB172049</strain>
    </source>
</reference>
<dbReference type="AlphaFoldDB" id="A0A501WD76"/>
<accession>A0A501WD76</accession>
<name>A0A501WD76_9BACT</name>
<dbReference type="EMBL" id="VFRQ01000001">
    <property type="protein sequence ID" value="TPE46425.1"/>
    <property type="molecule type" value="Genomic_DNA"/>
</dbReference>
<evidence type="ECO:0000259" key="1">
    <source>
        <dbReference type="Pfam" id="PF24819"/>
    </source>
</evidence>
<feature type="domain" description="DUF7710" evidence="1">
    <location>
        <begin position="4"/>
        <end position="92"/>
    </location>
</feature>
<proteinExistence type="predicted"/>
<comment type="caution">
    <text evidence="2">The sequence shown here is derived from an EMBL/GenBank/DDBJ whole genome shotgun (WGS) entry which is preliminary data.</text>
</comment>
<dbReference type="InterPro" id="IPR056127">
    <property type="entry name" value="DUF7710"/>
</dbReference>
<sequence>MKVVWVFNTSNSSFSGGIFEDFEVAEAWIKKNKLTGTLTKYPLNKGTLEWAIENDCVGIKPEKLKEKMKSPEFIGGFTSASMEHYHYEAGYRD</sequence>
<protein>
    <recommendedName>
        <fullName evidence="1">DUF7710 domain-containing protein</fullName>
    </recommendedName>
</protein>
<dbReference type="Pfam" id="PF24819">
    <property type="entry name" value="DUF7710"/>
    <property type="match status" value="1"/>
</dbReference>
<keyword evidence="3" id="KW-1185">Reference proteome</keyword>
<evidence type="ECO:0000313" key="3">
    <source>
        <dbReference type="Proteomes" id="UP000316727"/>
    </source>
</evidence>
<dbReference type="OrthoDB" id="72025at2"/>
<gene>
    <name evidence="2" type="ORF">FJM65_00565</name>
</gene>
<evidence type="ECO:0000313" key="2">
    <source>
        <dbReference type="EMBL" id="TPE46425.1"/>
    </source>
</evidence>